<dbReference type="KEGG" id="uam:UABAM_01742"/>
<proteinExistence type="predicted"/>
<keyword evidence="2" id="KW-1185">Reference proteome</keyword>
<dbReference type="InterPro" id="IPR023393">
    <property type="entry name" value="START-like_dom_sf"/>
</dbReference>
<dbReference type="EMBL" id="AP019860">
    <property type="protein sequence ID" value="BBM83390.1"/>
    <property type="molecule type" value="Genomic_DNA"/>
</dbReference>
<sequence length="147" mass="17571">MKLEFQSQLNDSAATLWNWIISRRGINNELSPLMYMTSLDALATITEDNFTSGKVIADSWILLFGFLPIDRLRITPVEVVEGAYFIEESPMFTMKRWRHERYVIPRENKCEVKDVLTFEPYFFSPFVTFFIKMLFKNRHRKLRKRFS</sequence>
<protein>
    <submittedName>
        <fullName evidence="1">Uncharacterized protein</fullName>
    </submittedName>
</protein>
<accession>A0A5S9ILS4</accession>
<organism evidence="1 2">
    <name type="scientific">Uabimicrobium amorphum</name>
    <dbReference type="NCBI Taxonomy" id="2596890"/>
    <lineage>
        <taxon>Bacteria</taxon>
        <taxon>Pseudomonadati</taxon>
        <taxon>Planctomycetota</taxon>
        <taxon>Candidatus Uabimicrobiia</taxon>
        <taxon>Candidatus Uabimicrobiales</taxon>
        <taxon>Candidatus Uabimicrobiaceae</taxon>
        <taxon>Candidatus Uabimicrobium</taxon>
    </lineage>
</organism>
<dbReference type="OrthoDB" id="7063435at2"/>
<dbReference type="AlphaFoldDB" id="A0A5S9ILS4"/>
<dbReference type="Gene3D" id="3.30.530.20">
    <property type="match status" value="1"/>
</dbReference>
<evidence type="ECO:0000313" key="2">
    <source>
        <dbReference type="Proteomes" id="UP000326354"/>
    </source>
</evidence>
<evidence type="ECO:0000313" key="1">
    <source>
        <dbReference type="EMBL" id="BBM83390.1"/>
    </source>
</evidence>
<dbReference type="RefSeq" id="WP_151967590.1">
    <property type="nucleotide sequence ID" value="NZ_AP019860.1"/>
</dbReference>
<dbReference type="Proteomes" id="UP000326354">
    <property type="component" value="Chromosome"/>
</dbReference>
<gene>
    <name evidence="1" type="ORF">UABAM_01742</name>
</gene>
<name>A0A5S9ILS4_UABAM</name>
<reference evidence="1 2" key="1">
    <citation type="submission" date="2019-08" db="EMBL/GenBank/DDBJ databases">
        <title>Complete genome sequence of Candidatus Uab amorphum.</title>
        <authorList>
            <person name="Shiratori T."/>
            <person name="Suzuki S."/>
            <person name="Kakizawa Y."/>
            <person name="Ishida K."/>
        </authorList>
    </citation>
    <scope>NUCLEOTIDE SEQUENCE [LARGE SCALE GENOMIC DNA]</scope>
    <source>
        <strain evidence="1 2">SRT547</strain>
    </source>
</reference>